<organism evidence="2 3">
    <name type="scientific">Mycena sanguinolenta</name>
    <dbReference type="NCBI Taxonomy" id="230812"/>
    <lineage>
        <taxon>Eukaryota</taxon>
        <taxon>Fungi</taxon>
        <taxon>Dikarya</taxon>
        <taxon>Basidiomycota</taxon>
        <taxon>Agaricomycotina</taxon>
        <taxon>Agaricomycetes</taxon>
        <taxon>Agaricomycetidae</taxon>
        <taxon>Agaricales</taxon>
        <taxon>Marasmiineae</taxon>
        <taxon>Mycenaceae</taxon>
        <taxon>Mycena</taxon>
    </lineage>
</organism>
<sequence>MSSQSNANPSAPPGIVHPSFHQQRPRPEGEMAWNVRRYGQFKNAQDTPHPVPVQGNAHHQNGGWANAYRRASYGSGPGEQLPLQPIQPSVPLDPMQWTNFNWGGAPQNGFDRSQRSQPHFPPQYPPSQLSGNHPTYGPSHLQAVVPHNGAPGQTQHPGHSRPTFYNQGQRPRTFSMPHAPPPPRITVIPPDPEATPRPQMPDPQLQKTPRFVRDKPIPLHSWKDISEVPQASGMHVPHVPPIDLHLIAKVGDPVRIKPWADQHTWIVGCVEKADFSMIENHEIQPRYIVSYTDPESKQLKQRMFCPHLFEITVLEPVEPGSKPLPKGAERDIYACIPPPVVQVGTSIEKVWAHARVLTPPNENDEINIRVLVGPSKNLLFENFPTKYTMPFRRASRARVLKEGYEVAGSDEHPMEEDA</sequence>
<evidence type="ECO:0000313" key="2">
    <source>
        <dbReference type="EMBL" id="KAF7363578.1"/>
    </source>
</evidence>
<protein>
    <submittedName>
        <fullName evidence="2">Uncharacterized protein</fullName>
    </submittedName>
</protein>
<dbReference type="EMBL" id="JACAZH010000007">
    <property type="protein sequence ID" value="KAF7363578.1"/>
    <property type="molecule type" value="Genomic_DNA"/>
</dbReference>
<feature type="compositionally biased region" description="Polar residues" evidence="1">
    <location>
        <begin position="151"/>
        <end position="172"/>
    </location>
</feature>
<comment type="caution">
    <text evidence="2">The sequence shown here is derived from an EMBL/GenBank/DDBJ whole genome shotgun (WGS) entry which is preliminary data.</text>
</comment>
<keyword evidence="3" id="KW-1185">Reference proteome</keyword>
<evidence type="ECO:0000256" key="1">
    <source>
        <dbReference type="SAM" id="MobiDB-lite"/>
    </source>
</evidence>
<accession>A0A8H6YP47</accession>
<dbReference type="OrthoDB" id="3003962at2759"/>
<reference evidence="2" key="1">
    <citation type="submission" date="2020-05" db="EMBL/GenBank/DDBJ databases">
        <title>Mycena genomes resolve the evolution of fungal bioluminescence.</title>
        <authorList>
            <person name="Tsai I.J."/>
        </authorList>
    </citation>
    <scope>NUCLEOTIDE SEQUENCE</scope>
    <source>
        <strain evidence="2">160909Yilan</strain>
    </source>
</reference>
<feature type="region of interest" description="Disordered" evidence="1">
    <location>
        <begin position="1"/>
        <end position="183"/>
    </location>
</feature>
<gene>
    <name evidence="2" type="ORF">MSAN_01014500</name>
</gene>
<dbReference type="Proteomes" id="UP000623467">
    <property type="component" value="Unassembled WGS sequence"/>
</dbReference>
<dbReference type="AlphaFoldDB" id="A0A8H6YP47"/>
<name>A0A8H6YP47_9AGAR</name>
<proteinExistence type="predicted"/>
<evidence type="ECO:0000313" key="3">
    <source>
        <dbReference type="Proteomes" id="UP000623467"/>
    </source>
</evidence>